<protein>
    <submittedName>
        <fullName evidence="2">Uncharacterized protein</fullName>
    </submittedName>
</protein>
<feature type="chain" id="PRO_5032931745" evidence="1">
    <location>
        <begin position="27"/>
        <end position="116"/>
    </location>
</feature>
<accession>A0A7S8C2K1</accession>
<dbReference type="Proteomes" id="UP000593594">
    <property type="component" value="Chromosome"/>
</dbReference>
<dbReference type="EMBL" id="CP058214">
    <property type="protein sequence ID" value="QPC42191.1"/>
    <property type="molecule type" value="Genomic_DNA"/>
</dbReference>
<evidence type="ECO:0000313" key="2">
    <source>
        <dbReference type="EMBL" id="QPC42191.1"/>
    </source>
</evidence>
<keyword evidence="1" id="KW-0732">Signal</keyword>
<reference evidence="2 3" key="1">
    <citation type="submission" date="2020-06" db="EMBL/GenBank/DDBJ databases">
        <title>Genome sequence of 2 isolates from Red Sea Mangroves.</title>
        <authorList>
            <person name="Sefrji F."/>
            <person name="Michoud G."/>
            <person name="Merlino G."/>
            <person name="Daffonchio D."/>
        </authorList>
    </citation>
    <scope>NUCLEOTIDE SEQUENCE [LARGE SCALE GENOMIC DNA]</scope>
    <source>
        <strain evidence="2 3">R1DC25</strain>
    </source>
</reference>
<name>A0A7S8C2K1_9HYPH</name>
<dbReference type="AlphaFoldDB" id="A0A7S8C2K1"/>
<gene>
    <name evidence="2" type="ORF">HW532_05435</name>
</gene>
<proteinExistence type="predicted"/>
<dbReference type="KEGG" id="kmn:HW532_05435"/>
<evidence type="ECO:0000313" key="3">
    <source>
        <dbReference type="Proteomes" id="UP000593594"/>
    </source>
</evidence>
<sequence length="116" mass="12913">MLKKTALAAGALALAAMAFQPGEAEAGNVGVYFGIGVPGFGYGAPAHYPGYYPAPRPRYRLSCGQARHIVRRHGYHRIRARDCRGKIYGFVARKHHRLYMVKVNARNGRIVGRYRI</sequence>
<feature type="signal peptide" evidence="1">
    <location>
        <begin position="1"/>
        <end position="26"/>
    </location>
</feature>
<dbReference type="RefSeq" id="WP_213163423.1">
    <property type="nucleotide sequence ID" value="NZ_CP058214.1"/>
</dbReference>
<keyword evidence="3" id="KW-1185">Reference proteome</keyword>
<evidence type="ECO:0000256" key="1">
    <source>
        <dbReference type="SAM" id="SignalP"/>
    </source>
</evidence>
<organism evidence="2 3">
    <name type="scientific">Kaustia mangrovi</name>
    <dbReference type="NCBI Taxonomy" id="2593653"/>
    <lineage>
        <taxon>Bacteria</taxon>
        <taxon>Pseudomonadati</taxon>
        <taxon>Pseudomonadota</taxon>
        <taxon>Alphaproteobacteria</taxon>
        <taxon>Hyphomicrobiales</taxon>
        <taxon>Parvibaculaceae</taxon>
        <taxon>Kaustia</taxon>
    </lineage>
</organism>